<keyword evidence="1" id="KW-0472">Membrane</keyword>
<sequence>MYFIVSLLAIPLISCRSISTGTSFDPLSSNETSINSDASLATVLQRVTSEEYWKPWLDEKEHEMAELRDLVGEWREEHTSVVVYITVGMLIGLFMLIILIIVRTLATRLRRRKIGQLGGDDGLPRKKLMTDDFENM</sequence>
<evidence type="ECO:0000313" key="3">
    <source>
        <dbReference type="EMBL" id="GMR59185.1"/>
    </source>
</evidence>
<evidence type="ECO:0000313" key="4">
    <source>
        <dbReference type="Proteomes" id="UP001328107"/>
    </source>
</evidence>
<gene>
    <name evidence="3" type="ORF">PMAYCL1PPCAC_29380</name>
</gene>
<protein>
    <submittedName>
        <fullName evidence="3">Uncharacterized protein</fullName>
    </submittedName>
</protein>
<reference evidence="4" key="1">
    <citation type="submission" date="2022-10" db="EMBL/GenBank/DDBJ databases">
        <title>Genome assembly of Pristionchus species.</title>
        <authorList>
            <person name="Yoshida K."/>
            <person name="Sommer R.J."/>
        </authorList>
    </citation>
    <scope>NUCLEOTIDE SEQUENCE [LARGE SCALE GENOMIC DNA]</scope>
    <source>
        <strain evidence="4">RS5460</strain>
    </source>
</reference>
<dbReference type="EMBL" id="BTRK01000006">
    <property type="protein sequence ID" value="GMR59185.1"/>
    <property type="molecule type" value="Genomic_DNA"/>
</dbReference>
<comment type="caution">
    <text evidence="3">The sequence shown here is derived from an EMBL/GenBank/DDBJ whole genome shotgun (WGS) entry which is preliminary data.</text>
</comment>
<feature type="transmembrane region" description="Helical" evidence="1">
    <location>
        <begin position="81"/>
        <end position="102"/>
    </location>
</feature>
<keyword evidence="1" id="KW-1133">Transmembrane helix</keyword>
<feature type="signal peptide" evidence="2">
    <location>
        <begin position="1"/>
        <end position="15"/>
    </location>
</feature>
<name>A0AAN5DBL6_9BILA</name>
<keyword evidence="1" id="KW-0812">Transmembrane</keyword>
<evidence type="ECO:0000256" key="1">
    <source>
        <dbReference type="SAM" id="Phobius"/>
    </source>
</evidence>
<accession>A0AAN5DBL6</accession>
<dbReference type="Proteomes" id="UP001328107">
    <property type="component" value="Unassembled WGS sequence"/>
</dbReference>
<keyword evidence="2" id="KW-0732">Signal</keyword>
<feature type="chain" id="PRO_5043006170" evidence="2">
    <location>
        <begin position="16"/>
        <end position="136"/>
    </location>
</feature>
<organism evidence="3 4">
    <name type="scientific">Pristionchus mayeri</name>
    <dbReference type="NCBI Taxonomy" id="1317129"/>
    <lineage>
        <taxon>Eukaryota</taxon>
        <taxon>Metazoa</taxon>
        <taxon>Ecdysozoa</taxon>
        <taxon>Nematoda</taxon>
        <taxon>Chromadorea</taxon>
        <taxon>Rhabditida</taxon>
        <taxon>Rhabditina</taxon>
        <taxon>Diplogasteromorpha</taxon>
        <taxon>Diplogasteroidea</taxon>
        <taxon>Neodiplogasteridae</taxon>
        <taxon>Pristionchus</taxon>
    </lineage>
</organism>
<dbReference type="AlphaFoldDB" id="A0AAN5DBL6"/>
<keyword evidence="4" id="KW-1185">Reference proteome</keyword>
<evidence type="ECO:0000256" key="2">
    <source>
        <dbReference type="SAM" id="SignalP"/>
    </source>
</evidence>
<proteinExistence type="predicted"/>